<protein>
    <submittedName>
        <fullName evidence="2">Uncharacterized protein</fullName>
    </submittedName>
</protein>
<gene>
    <name evidence="2" type="ORF">SAMN05444141_1262</name>
</gene>
<dbReference type="EMBL" id="FPBD01000026">
    <property type="protein sequence ID" value="SFU17583.1"/>
    <property type="molecule type" value="Genomic_DNA"/>
</dbReference>
<evidence type="ECO:0000313" key="3">
    <source>
        <dbReference type="Proteomes" id="UP000183371"/>
    </source>
</evidence>
<organism evidence="2 3">
    <name type="scientific">Pseudovibrio denitrificans</name>
    <dbReference type="NCBI Taxonomy" id="258256"/>
    <lineage>
        <taxon>Bacteria</taxon>
        <taxon>Pseudomonadati</taxon>
        <taxon>Pseudomonadota</taxon>
        <taxon>Alphaproteobacteria</taxon>
        <taxon>Hyphomicrobiales</taxon>
        <taxon>Stappiaceae</taxon>
        <taxon>Pseudovibrio</taxon>
    </lineage>
</organism>
<proteinExistence type="predicted"/>
<keyword evidence="1" id="KW-0472">Membrane</keyword>
<keyword evidence="1" id="KW-0812">Transmembrane</keyword>
<evidence type="ECO:0000256" key="1">
    <source>
        <dbReference type="SAM" id="Phobius"/>
    </source>
</evidence>
<evidence type="ECO:0000313" key="2">
    <source>
        <dbReference type="EMBL" id="SFU17583.1"/>
    </source>
</evidence>
<feature type="non-terminal residue" evidence="2">
    <location>
        <position position="71"/>
    </location>
</feature>
<dbReference type="RefSeq" id="WP_143111137.1">
    <property type="nucleotide sequence ID" value="NZ_FPBD01000026.1"/>
</dbReference>
<keyword evidence="1" id="KW-1133">Transmembrane helix</keyword>
<accession>A0A1I7E149</accession>
<dbReference type="AlphaFoldDB" id="A0A1I7E149"/>
<sequence length="71" mass="7730">MENRETVVFLERLAALPITAFPAFDRVSTPKGIVKMTKFARMIMSKQILQKVLGLVLGLTVGAAAHASTED</sequence>
<reference evidence="3" key="1">
    <citation type="submission" date="2016-10" db="EMBL/GenBank/DDBJ databases">
        <authorList>
            <person name="Varghese N."/>
            <person name="Submissions S."/>
        </authorList>
    </citation>
    <scope>NUCLEOTIDE SEQUENCE [LARGE SCALE GENOMIC DNA]</scope>
    <source>
        <strain evidence="3">DSM 17465</strain>
    </source>
</reference>
<dbReference type="Proteomes" id="UP000183371">
    <property type="component" value="Unassembled WGS sequence"/>
</dbReference>
<name>A0A1I7E149_9HYPH</name>
<feature type="transmembrane region" description="Helical" evidence="1">
    <location>
        <begin position="48"/>
        <end position="67"/>
    </location>
</feature>
<keyword evidence="3" id="KW-1185">Reference proteome</keyword>